<accession>A0A9P7VGE0</accession>
<keyword evidence="3" id="KW-1185">Reference proteome</keyword>
<comment type="caution">
    <text evidence="2">The sequence shown here is derived from an EMBL/GenBank/DDBJ whole genome shotgun (WGS) entry which is preliminary data.</text>
</comment>
<dbReference type="Proteomes" id="UP000812287">
    <property type="component" value="Unassembled WGS sequence"/>
</dbReference>
<dbReference type="EMBL" id="MU250604">
    <property type="protein sequence ID" value="KAG7439236.1"/>
    <property type="molecule type" value="Genomic_DNA"/>
</dbReference>
<evidence type="ECO:0000313" key="2">
    <source>
        <dbReference type="EMBL" id="KAG7439646.1"/>
    </source>
</evidence>
<reference evidence="2" key="1">
    <citation type="submission" date="2020-11" db="EMBL/GenBank/DDBJ databases">
        <title>Adaptations for nitrogen fixation in a non-lichenized fungal sporocarp promotes dispersal by wood-feeding termites.</title>
        <authorList>
            <consortium name="DOE Joint Genome Institute"/>
            <person name="Koch R.A."/>
            <person name="Yoon G."/>
            <person name="Arayal U."/>
            <person name="Lail K."/>
            <person name="Amirebrahimi M."/>
            <person name="Labutti K."/>
            <person name="Lipzen A."/>
            <person name="Riley R."/>
            <person name="Barry K."/>
            <person name="Henrissat B."/>
            <person name="Grigoriev I.V."/>
            <person name="Herr J.R."/>
            <person name="Aime M.C."/>
        </authorList>
    </citation>
    <scope>NUCLEOTIDE SEQUENCE</scope>
    <source>
        <strain evidence="2">MCA 3950</strain>
    </source>
</reference>
<name>A0A9P7VGE0_9AGAR</name>
<sequence length="99" mass="11463">MQAQVQTDYTESALHTWYGTCRSKSVVHQILSHRSTRPGYTKLFILYNGRKSARFTGLESLPLSYLGKALHVFPNILLHLIKAGCFLCRHYTYFWSSYS</sequence>
<protein>
    <submittedName>
        <fullName evidence="2">Uncharacterized protein</fullName>
    </submittedName>
</protein>
<evidence type="ECO:0000313" key="3">
    <source>
        <dbReference type="Proteomes" id="UP000812287"/>
    </source>
</evidence>
<evidence type="ECO:0000313" key="1">
    <source>
        <dbReference type="EMBL" id="KAG7439236.1"/>
    </source>
</evidence>
<dbReference type="RefSeq" id="XP_043033146.1">
    <property type="nucleotide sequence ID" value="XM_043181911.1"/>
</dbReference>
<dbReference type="GeneID" id="66104207"/>
<proteinExistence type="predicted"/>
<gene>
    <name evidence="2" type="ORF">BT62DRAFT_696377</name>
    <name evidence="1" type="ORF">BT62DRAFT_770244</name>
</gene>
<dbReference type="EMBL" id="MU250588">
    <property type="protein sequence ID" value="KAG7439646.1"/>
    <property type="molecule type" value="Genomic_DNA"/>
</dbReference>
<organism evidence="2 3">
    <name type="scientific">Guyanagaster necrorhizus</name>
    <dbReference type="NCBI Taxonomy" id="856835"/>
    <lineage>
        <taxon>Eukaryota</taxon>
        <taxon>Fungi</taxon>
        <taxon>Dikarya</taxon>
        <taxon>Basidiomycota</taxon>
        <taxon>Agaricomycotina</taxon>
        <taxon>Agaricomycetes</taxon>
        <taxon>Agaricomycetidae</taxon>
        <taxon>Agaricales</taxon>
        <taxon>Marasmiineae</taxon>
        <taxon>Physalacriaceae</taxon>
        <taxon>Guyanagaster</taxon>
    </lineage>
</organism>
<dbReference type="AlphaFoldDB" id="A0A9P7VGE0"/>